<keyword evidence="5 6" id="KW-0472">Membrane</keyword>
<name>A0ABX7PXB0_9BACT</name>
<keyword evidence="3 6" id="KW-0812">Transmembrane</keyword>
<dbReference type="InterPro" id="IPR036259">
    <property type="entry name" value="MFS_trans_sf"/>
</dbReference>
<feature type="transmembrane region" description="Helical" evidence="6">
    <location>
        <begin position="409"/>
        <end position="429"/>
    </location>
</feature>
<dbReference type="Pfam" id="PF07690">
    <property type="entry name" value="MFS_1"/>
    <property type="match status" value="1"/>
</dbReference>
<evidence type="ECO:0000256" key="4">
    <source>
        <dbReference type="ARBA" id="ARBA00022989"/>
    </source>
</evidence>
<feature type="transmembrane region" description="Helical" evidence="6">
    <location>
        <begin position="169"/>
        <end position="189"/>
    </location>
</feature>
<dbReference type="RefSeq" id="WP_206847999.1">
    <property type="nucleotide sequence ID" value="NZ_CP065956.1"/>
</dbReference>
<dbReference type="PROSITE" id="PS50850">
    <property type="entry name" value="MFS"/>
    <property type="match status" value="1"/>
</dbReference>
<evidence type="ECO:0000256" key="3">
    <source>
        <dbReference type="ARBA" id="ARBA00022692"/>
    </source>
</evidence>
<feature type="transmembrane region" description="Helical" evidence="6">
    <location>
        <begin position="335"/>
        <end position="356"/>
    </location>
</feature>
<dbReference type="PANTHER" id="PTHR42718:SF9">
    <property type="entry name" value="MAJOR FACILITATOR SUPERFAMILY MULTIDRUG TRANSPORTER MFSC"/>
    <property type="match status" value="1"/>
</dbReference>
<feature type="transmembrane region" description="Helical" evidence="6">
    <location>
        <begin position="228"/>
        <end position="250"/>
    </location>
</feature>
<feature type="transmembrane region" description="Helical" evidence="6">
    <location>
        <begin position="482"/>
        <end position="500"/>
    </location>
</feature>
<evidence type="ECO:0000259" key="7">
    <source>
        <dbReference type="PROSITE" id="PS50850"/>
    </source>
</evidence>
<evidence type="ECO:0000256" key="1">
    <source>
        <dbReference type="ARBA" id="ARBA00004141"/>
    </source>
</evidence>
<reference evidence="8 9" key="1">
    <citation type="submission" date="2020-12" db="EMBL/GenBank/DDBJ databases">
        <authorList>
            <person name="Awala S.I."/>
            <person name="Gwak J.-H."/>
            <person name="Kim S.-J."/>
            <person name="Rhee S.-K."/>
        </authorList>
    </citation>
    <scope>NUCLEOTIDE SEQUENCE [LARGE SCALE GENOMIC DNA]</scope>
    <source>
        <strain evidence="8 9">IT5</strain>
    </source>
</reference>
<evidence type="ECO:0000313" key="9">
    <source>
        <dbReference type="Proteomes" id="UP000663088"/>
    </source>
</evidence>
<organism evidence="8 9">
    <name type="scientific">Candidatus Methylacidiphilum infernorum</name>
    <dbReference type="NCBI Taxonomy" id="511746"/>
    <lineage>
        <taxon>Bacteria</taxon>
        <taxon>Pseudomonadati</taxon>
        <taxon>Verrucomicrobiota</taxon>
        <taxon>Methylacidiphilae</taxon>
        <taxon>Methylacidiphilales</taxon>
        <taxon>Methylacidiphilaceae</taxon>
        <taxon>Methylacidiphilum (ex Ratnadevi et al. 2023)</taxon>
    </lineage>
</organism>
<dbReference type="SUPFAM" id="SSF103473">
    <property type="entry name" value="MFS general substrate transporter"/>
    <property type="match status" value="1"/>
</dbReference>
<evidence type="ECO:0000256" key="2">
    <source>
        <dbReference type="ARBA" id="ARBA00022448"/>
    </source>
</evidence>
<feature type="transmembrane region" description="Helical" evidence="6">
    <location>
        <begin position="368"/>
        <end position="389"/>
    </location>
</feature>
<dbReference type="InterPro" id="IPR005829">
    <property type="entry name" value="Sugar_transporter_CS"/>
</dbReference>
<sequence>MNNSPKLFLLFSLYFILQCFCFFQSGSYTDIIPYATAELGQSQSHGAWTNGFFFLGQGLGLLMATPLSLRYGRKKTVLFFSSFLAASSLFCAWAPDFYLFLGGRFLQGLSCGLLIINSQSLMFENTPDPWRVFPLMLGAMASVLPFTIGPSLGGYGKEYWGREASSWRYWFYGTALLFVILSFLFHVLFKETEAVAKKKPWDWTGFILLFLSLGAAQMIFNMGDDYEWFISPIIKFLFLLGIGCLLSLFVVEWNQKNPFIPVRLFLRKNFFIGSLCLTVGFLFFYGLWTTLLVRLQNQSLFPPHRAGTLFVGMALFSTPISFLLPRLAGKMRSPLYAFIVFILLGVLYTWMGYFDFYQKRWFWMQSPWIFVIQGIALGLFFIPLTNLIISGLCPKNQLQAIELSSSMRIIGQGWASPIIGTILYHRIVFHKMRLDEWLYAGHPYLMEYYSKFKEQGIGREIALKILDQSALSHAFILSLNDAFRFCGIGFLVLSGVILLAKERRDQSLHENARK</sequence>
<dbReference type="InterPro" id="IPR020846">
    <property type="entry name" value="MFS_dom"/>
</dbReference>
<accession>A0ABX7PXB0</accession>
<dbReference type="InterPro" id="IPR011701">
    <property type="entry name" value="MFS"/>
</dbReference>
<feature type="transmembrane region" description="Helical" evidence="6">
    <location>
        <begin position="201"/>
        <end position="222"/>
    </location>
</feature>
<feature type="transmembrane region" description="Helical" evidence="6">
    <location>
        <begin position="308"/>
        <end position="328"/>
    </location>
</feature>
<dbReference type="PROSITE" id="PS00217">
    <property type="entry name" value="SUGAR_TRANSPORT_2"/>
    <property type="match status" value="1"/>
</dbReference>
<feature type="transmembrane region" description="Helical" evidence="6">
    <location>
        <begin position="101"/>
        <end position="118"/>
    </location>
</feature>
<feature type="domain" description="Major facilitator superfamily (MFS) profile" evidence="7">
    <location>
        <begin position="7"/>
        <end position="514"/>
    </location>
</feature>
<evidence type="ECO:0000313" key="8">
    <source>
        <dbReference type="EMBL" id="QSR87552.1"/>
    </source>
</evidence>
<evidence type="ECO:0000256" key="6">
    <source>
        <dbReference type="SAM" id="Phobius"/>
    </source>
</evidence>
<feature type="transmembrane region" description="Helical" evidence="6">
    <location>
        <begin position="270"/>
        <end position="288"/>
    </location>
</feature>
<dbReference type="Gene3D" id="1.20.1250.20">
    <property type="entry name" value="MFS general substrate transporter like domains"/>
    <property type="match status" value="1"/>
</dbReference>
<feature type="transmembrane region" description="Helical" evidence="6">
    <location>
        <begin position="45"/>
        <end position="64"/>
    </location>
</feature>
<dbReference type="Proteomes" id="UP000663088">
    <property type="component" value="Chromosome"/>
</dbReference>
<gene>
    <name evidence="8" type="ORF">EM20IM_04310</name>
</gene>
<protein>
    <submittedName>
        <fullName evidence="8">MFS transporter</fullName>
    </submittedName>
</protein>
<comment type="subcellular location">
    <subcellularLocation>
        <location evidence="1">Membrane</location>
        <topology evidence="1">Multi-pass membrane protein</topology>
    </subcellularLocation>
</comment>
<keyword evidence="2" id="KW-0813">Transport</keyword>
<dbReference type="EMBL" id="CP065956">
    <property type="protein sequence ID" value="QSR87552.1"/>
    <property type="molecule type" value="Genomic_DNA"/>
</dbReference>
<dbReference type="PANTHER" id="PTHR42718">
    <property type="entry name" value="MAJOR FACILITATOR SUPERFAMILY MULTIDRUG TRANSPORTER MFSC"/>
    <property type="match status" value="1"/>
</dbReference>
<feature type="transmembrane region" description="Helical" evidence="6">
    <location>
        <begin position="130"/>
        <end position="149"/>
    </location>
</feature>
<proteinExistence type="predicted"/>
<feature type="transmembrane region" description="Helical" evidence="6">
    <location>
        <begin position="76"/>
        <end position="95"/>
    </location>
</feature>
<keyword evidence="4 6" id="KW-1133">Transmembrane helix</keyword>
<keyword evidence="9" id="KW-1185">Reference proteome</keyword>
<evidence type="ECO:0000256" key="5">
    <source>
        <dbReference type="ARBA" id="ARBA00023136"/>
    </source>
</evidence>